<accession>A0AAD4ZXX8</accession>
<evidence type="ECO:0000256" key="1">
    <source>
        <dbReference type="SAM" id="MobiDB-lite"/>
    </source>
</evidence>
<dbReference type="EMBL" id="JAJFAZ020000001">
    <property type="protein sequence ID" value="KAI5356320.1"/>
    <property type="molecule type" value="Genomic_DNA"/>
</dbReference>
<reference evidence="3 4" key="1">
    <citation type="journal article" date="2022" name="G3 (Bethesda)">
        <title>Whole-genome sequence and methylome profiling of the almond [Prunus dulcis (Mill.) D.A. Webb] cultivar 'Nonpareil'.</title>
        <authorList>
            <person name="D'Amico-Willman K.M."/>
            <person name="Ouma W.Z."/>
            <person name="Meulia T."/>
            <person name="Sideli G.M."/>
            <person name="Gradziel T.M."/>
            <person name="Fresnedo-Ramirez J."/>
        </authorList>
    </citation>
    <scope>NUCLEOTIDE SEQUENCE [LARGE SCALE GENOMIC DNA]</scope>
    <source>
        <strain evidence="3">Clone GOH B32 T37-40</strain>
    </source>
</reference>
<dbReference type="Proteomes" id="UP001054821">
    <property type="component" value="Chromosome 1"/>
</dbReference>
<evidence type="ECO:0000313" key="4">
    <source>
        <dbReference type="Proteomes" id="UP001054821"/>
    </source>
</evidence>
<evidence type="ECO:0000313" key="3">
    <source>
        <dbReference type="EMBL" id="KAI5356320.1"/>
    </source>
</evidence>
<keyword evidence="2" id="KW-1133">Transmembrane helix</keyword>
<evidence type="ECO:0000256" key="2">
    <source>
        <dbReference type="SAM" id="Phobius"/>
    </source>
</evidence>
<gene>
    <name evidence="3" type="ORF">L3X38_009215</name>
</gene>
<feature type="region of interest" description="Disordered" evidence="1">
    <location>
        <begin position="1"/>
        <end position="21"/>
    </location>
</feature>
<keyword evidence="4" id="KW-1185">Reference proteome</keyword>
<keyword evidence="2" id="KW-0472">Membrane</keyword>
<keyword evidence="2" id="KW-0812">Transmembrane</keyword>
<comment type="caution">
    <text evidence="3">The sequence shown here is derived from an EMBL/GenBank/DDBJ whole genome shotgun (WGS) entry which is preliminary data.</text>
</comment>
<protein>
    <submittedName>
        <fullName evidence="3">Uncharacterized protein</fullName>
    </submittedName>
</protein>
<feature type="compositionally biased region" description="Polar residues" evidence="1">
    <location>
        <begin position="12"/>
        <end position="21"/>
    </location>
</feature>
<organism evidence="3 4">
    <name type="scientific">Prunus dulcis</name>
    <name type="common">Almond</name>
    <name type="synonym">Amygdalus dulcis</name>
    <dbReference type="NCBI Taxonomy" id="3755"/>
    <lineage>
        <taxon>Eukaryota</taxon>
        <taxon>Viridiplantae</taxon>
        <taxon>Streptophyta</taxon>
        <taxon>Embryophyta</taxon>
        <taxon>Tracheophyta</taxon>
        <taxon>Spermatophyta</taxon>
        <taxon>Magnoliopsida</taxon>
        <taxon>eudicotyledons</taxon>
        <taxon>Gunneridae</taxon>
        <taxon>Pentapetalae</taxon>
        <taxon>rosids</taxon>
        <taxon>fabids</taxon>
        <taxon>Rosales</taxon>
        <taxon>Rosaceae</taxon>
        <taxon>Amygdaloideae</taxon>
        <taxon>Amygdaleae</taxon>
        <taxon>Prunus</taxon>
    </lineage>
</organism>
<name>A0AAD4ZXX8_PRUDU</name>
<sequence>MESYPSMRPKGLNQTGPLTSLSRSKLKPNRLVSDGHYYAIDWHVIISGVLLFHPLLIKMNKGFFPHRTVSISFNRREAITEEAHNIGPASPRLEALISATPSHTLSSLARYFGS</sequence>
<proteinExistence type="predicted"/>
<dbReference type="AlphaFoldDB" id="A0AAD4ZXX8"/>
<feature type="transmembrane region" description="Helical" evidence="2">
    <location>
        <begin position="37"/>
        <end position="57"/>
    </location>
</feature>